<evidence type="ECO:0000313" key="1">
    <source>
        <dbReference type="EMBL" id="CAD8712246.1"/>
    </source>
</evidence>
<reference evidence="1" key="1">
    <citation type="submission" date="2021-01" db="EMBL/GenBank/DDBJ databases">
        <authorList>
            <person name="Corre E."/>
            <person name="Pelletier E."/>
            <person name="Niang G."/>
            <person name="Scheremetjew M."/>
            <person name="Finn R."/>
            <person name="Kale V."/>
            <person name="Holt S."/>
            <person name="Cochrane G."/>
            <person name="Meng A."/>
            <person name="Brown T."/>
            <person name="Cohen L."/>
        </authorList>
    </citation>
    <scope>NUCLEOTIDE SEQUENCE</scope>
    <source>
        <strain evidence="1">SL-175</strain>
    </source>
</reference>
<organism evidence="1">
    <name type="scientific">Mantoniella antarctica</name>
    <dbReference type="NCBI Taxonomy" id="81844"/>
    <lineage>
        <taxon>Eukaryota</taxon>
        <taxon>Viridiplantae</taxon>
        <taxon>Chlorophyta</taxon>
        <taxon>Mamiellophyceae</taxon>
        <taxon>Mamiellales</taxon>
        <taxon>Mamiellaceae</taxon>
        <taxon>Mantoniella</taxon>
    </lineage>
</organism>
<sequence length="102" mass="10856">MGRDITAWQLLCEYVGTVMTDDEARVITSDYDLDLPEPLEDMVIDAGGDEGAVCIGGKLNDPINIKRRCPAPPLVGQGYFIFTLESADAAGAASMCSQQSNG</sequence>
<proteinExistence type="predicted"/>
<dbReference type="SUPFAM" id="SSF82199">
    <property type="entry name" value="SET domain"/>
    <property type="match status" value="1"/>
</dbReference>
<dbReference type="EMBL" id="HBFC01024740">
    <property type="protein sequence ID" value="CAD8712246.1"/>
    <property type="molecule type" value="Transcribed_RNA"/>
</dbReference>
<accession>A0A7S0SNI0</accession>
<name>A0A7S0SNI0_9CHLO</name>
<protein>
    <submittedName>
        <fullName evidence="1">Uncharacterized protein</fullName>
    </submittedName>
</protein>
<dbReference type="AlphaFoldDB" id="A0A7S0SNI0"/>
<gene>
    <name evidence="1" type="ORF">MANT1106_LOCUS14933</name>
</gene>
<dbReference type="InterPro" id="IPR046341">
    <property type="entry name" value="SET_dom_sf"/>
</dbReference>